<dbReference type="EMBL" id="BONG01000073">
    <property type="protein sequence ID" value="GIF93805.1"/>
    <property type="molecule type" value="Genomic_DNA"/>
</dbReference>
<dbReference type="InterPro" id="IPR010982">
    <property type="entry name" value="Lambda_DNA-bd_dom_sf"/>
</dbReference>
<keyword evidence="3" id="KW-1185">Reference proteome</keyword>
<name>A0A8J3NV88_9ACTN</name>
<accession>A0A8J3NV88</accession>
<dbReference type="SUPFAM" id="SSF47413">
    <property type="entry name" value="lambda repressor-like DNA-binding domains"/>
    <property type="match status" value="1"/>
</dbReference>
<dbReference type="GO" id="GO:0006355">
    <property type="term" value="P:regulation of DNA-templated transcription"/>
    <property type="evidence" value="ECO:0007669"/>
    <property type="project" value="InterPro"/>
</dbReference>
<dbReference type="GO" id="GO:0003677">
    <property type="term" value="F:DNA binding"/>
    <property type="evidence" value="ECO:0007669"/>
    <property type="project" value="InterPro"/>
</dbReference>
<organism evidence="2 3">
    <name type="scientific">Catellatospora chokoriensis</name>
    <dbReference type="NCBI Taxonomy" id="310353"/>
    <lineage>
        <taxon>Bacteria</taxon>
        <taxon>Bacillati</taxon>
        <taxon>Actinomycetota</taxon>
        <taxon>Actinomycetes</taxon>
        <taxon>Micromonosporales</taxon>
        <taxon>Micromonosporaceae</taxon>
        <taxon>Catellatospora</taxon>
    </lineage>
</organism>
<evidence type="ECO:0000313" key="2">
    <source>
        <dbReference type="EMBL" id="GIF93805.1"/>
    </source>
</evidence>
<reference evidence="2 3" key="1">
    <citation type="submission" date="2021-01" db="EMBL/GenBank/DDBJ databases">
        <title>Whole genome shotgun sequence of Catellatospora chokoriensis NBRC 107358.</title>
        <authorList>
            <person name="Komaki H."/>
            <person name="Tamura T."/>
        </authorList>
    </citation>
    <scope>NUCLEOTIDE SEQUENCE [LARGE SCALE GENOMIC DNA]</scope>
    <source>
        <strain evidence="2 3">NBRC 107358</strain>
    </source>
</reference>
<proteinExistence type="predicted"/>
<feature type="domain" description="HTH lacI-type" evidence="1">
    <location>
        <begin position="11"/>
        <end position="55"/>
    </location>
</feature>
<evidence type="ECO:0000259" key="1">
    <source>
        <dbReference type="PROSITE" id="PS50932"/>
    </source>
</evidence>
<sequence length="55" mass="6014">MVQLHVRQRGADVARRAEVPAGTVSNVLDRPATVREATRVKVQSAISDLGYVRGR</sequence>
<dbReference type="AlphaFoldDB" id="A0A8J3NV88"/>
<dbReference type="PROSITE" id="PS50932">
    <property type="entry name" value="HTH_LACI_2"/>
    <property type="match status" value="1"/>
</dbReference>
<comment type="caution">
    <text evidence="2">The sequence shown here is derived from an EMBL/GenBank/DDBJ whole genome shotgun (WGS) entry which is preliminary data.</text>
</comment>
<dbReference type="InterPro" id="IPR000843">
    <property type="entry name" value="HTH_LacI"/>
</dbReference>
<dbReference type="Proteomes" id="UP000619293">
    <property type="component" value="Unassembled WGS sequence"/>
</dbReference>
<dbReference type="CDD" id="cd01392">
    <property type="entry name" value="HTH_LacI"/>
    <property type="match status" value="1"/>
</dbReference>
<gene>
    <name evidence="2" type="ORF">Cch02nite_72490</name>
</gene>
<dbReference type="Gene3D" id="1.10.260.40">
    <property type="entry name" value="lambda repressor-like DNA-binding domains"/>
    <property type="match status" value="1"/>
</dbReference>
<dbReference type="Pfam" id="PF00356">
    <property type="entry name" value="LacI"/>
    <property type="match status" value="1"/>
</dbReference>
<evidence type="ECO:0000313" key="3">
    <source>
        <dbReference type="Proteomes" id="UP000619293"/>
    </source>
</evidence>
<protein>
    <recommendedName>
        <fullName evidence="1">HTH lacI-type domain-containing protein</fullName>
    </recommendedName>
</protein>